<evidence type="ECO:0000256" key="1">
    <source>
        <dbReference type="ARBA" id="ARBA00001966"/>
    </source>
</evidence>
<dbReference type="SFLD" id="SFLDG01386">
    <property type="entry name" value="main_SPASM_domain-containing"/>
    <property type="match status" value="1"/>
</dbReference>
<dbReference type="RefSeq" id="WP_134519957.1">
    <property type="nucleotide sequence ID" value="NZ_SOHE01000053.1"/>
</dbReference>
<dbReference type="PANTHER" id="PTHR11228">
    <property type="entry name" value="RADICAL SAM DOMAIN PROTEIN"/>
    <property type="match status" value="1"/>
</dbReference>
<dbReference type="CDD" id="cd01335">
    <property type="entry name" value="Radical_SAM"/>
    <property type="match status" value="1"/>
</dbReference>
<keyword evidence="9" id="KW-1185">Reference proteome</keyword>
<dbReference type="PANTHER" id="PTHR11228:SF34">
    <property type="entry name" value="TUNGSTEN-CONTAINING ALDEHYDE FERREDOXIN OXIDOREDUCTASE COFACTOR MODIFYING PROTEIN"/>
    <property type="match status" value="1"/>
</dbReference>
<dbReference type="InterPro" id="IPR006638">
    <property type="entry name" value="Elp3/MiaA/NifB-like_rSAM"/>
</dbReference>
<evidence type="ECO:0000256" key="6">
    <source>
        <dbReference type="ARBA" id="ARBA00023014"/>
    </source>
</evidence>
<dbReference type="AlphaFoldDB" id="A0A4R8ZYP0"/>
<dbReference type="SFLD" id="SFLDG01067">
    <property type="entry name" value="SPASM/twitch_domain_containing"/>
    <property type="match status" value="1"/>
</dbReference>
<sequence>MTETPHKRPVRLLHHDAAERPFIVIWEVTRACQLVCTHCRADAIRTRNPFELSTEQGKTLLDDLAAFGTPRPLVVLTGGDPFERPDLPELVAHGTALGLSMALSPSVTPKLTREVLVELHDAGAKAVSLSLDGASAATHDAFRGVDGVFDDTMVAARLVREVGYRLQINTTVTAGNVHELPAILKTVLELGTTLWSVFFLVPTGRGKLLQALTAEQEEEVLHWMHDVSELVAIKATEAPHYRRIAIQRAAVADAADLDTAFPVGPLRAVLRRDTAELLTGDEPKRRAARAPIDVNSGRGFAFVDHVGMVYPSGFLPVAVGCVRDQPFPEIYRDADLLQDLRSPDNFGGRCGRCEFRAVCGGSRSHAFAVTGDPLAADPSCAYEPAQT</sequence>
<keyword evidence="3" id="KW-0949">S-adenosyl-L-methionine</keyword>
<evidence type="ECO:0000259" key="7">
    <source>
        <dbReference type="PROSITE" id="PS51918"/>
    </source>
</evidence>
<dbReference type="Proteomes" id="UP000297447">
    <property type="component" value="Unassembled WGS sequence"/>
</dbReference>
<dbReference type="PROSITE" id="PS51918">
    <property type="entry name" value="RADICAL_SAM"/>
    <property type="match status" value="1"/>
</dbReference>
<evidence type="ECO:0000256" key="2">
    <source>
        <dbReference type="ARBA" id="ARBA00022485"/>
    </source>
</evidence>
<dbReference type="GO" id="GO:0051539">
    <property type="term" value="F:4 iron, 4 sulfur cluster binding"/>
    <property type="evidence" value="ECO:0007669"/>
    <property type="project" value="UniProtKB-KW"/>
</dbReference>
<dbReference type="InterPro" id="IPR017200">
    <property type="entry name" value="PqqE-like"/>
</dbReference>
<dbReference type="Pfam" id="PF04055">
    <property type="entry name" value="Radical_SAM"/>
    <property type="match status" value="1"/>
</dbReference>
<comment type="cofactor">
    <cofactor evidence="1">
        <name>[4Fe-4S] cluster</name>
        <dbReference type="ChEBI" id="CHEBI:49883"/>
    </cofactor>
</comment>
<dbReference type="OrthoDB" id="9782387at2"/>
<feature type="domain" description="Radical SAM core" evidence="7">
    <location>
        <begin position="18"/>
        <end position="238"/>
    </location>
</feature>
<dbReference type="InterPro" id="IPR007197">
    <property type="entry name" value="rSAM"/>
</dbReference>
<proteinExistence type="predicted"/>
<evidence type="ECO:0000256" key="5">
    <source>
        <dbReference type="ARBA" id="ARBA00023004"/>
    </source>
</evidence>
<comment type="caution">
    <text evidence="8">The sequence shown here is derived from an EMBL/GenBank/DDBJ whole genome shotgun (WGS) entry which is preliminary data.</text>
</comment>
<dbReference type="InterPro" id="IPR058240">
    <property type="entry name" value="rSAM_sf"/>
</dbReference>
<evidence type="ECO:0000256" key="4">
    <source>
        <dbReference type="ARBA" id="ARBA00022723"/>
    </source>
</evidence>
<protein>
    <submittedName>
        <fullName evidence="8">Radical SAM/SPASM domain-containing protein</fullName>
    </submittedName>
</protein>
<evidence type="ECO:0000313" key="9">
    <source>
        <dbReference type="Proteomes" id="UP000297447"/>
    </source>
</evidence>
<dbReference type="CDD" id="cd21123">
    <property type="entry name" value="SPASM_MftC-like"/>
    <property type="match status" value="1"/>
</dbReference>
<name>A0A4R8ZYP0_9MICO</name>
<dbReference type="SMART" id="SM00729">
    <property type="entry name" value="Elp3"/>
    <property type="match status" value="1"/>
</dbReference>
<evidence type="ECO:0000313" key="8">
    <source>
        <dbReference type="EMBL" id="TFD48932.1"/>
    </source>
</evidence>
<dbReference type="InterPro" id="IPR050377">
    <property type="entry name" value="Radical_SAM_PqqE_MftC-like"/>
</dbReference>
<dbReference type="NCBIfam" id="TIGR04053">
    <property type="entry name" value="TIGR04053 family radical SAM/SPASM domain-containing protein"/>
    <property type="match status" value="1"/>
</dbReference>
<dbReference type="Gene3D" id="3.20.20.70">
    <property type="entry name" value="Aldolase class I"/>
    <property type="match status" value="1"/>
</dbReference>
<dbReference type="GO" id="GO:0046872">
    <property type="term" value="F:metal ion binding"/>
    <property type="evidence" value="ECO:0007669"/>
    <property type="project" value="UniProtKB-KW"/>
</dbReference>
<dbReference type="InterPro" id="IPR013785">
    <property type="entry name" value="Aldolase_TIM"/>
</dbReference>
<accession>A0A4R8ZYP0</accession>
<gene>
    <name evidence="8" type="ORF">E3T55_12885</name>
</gene>
<dbReference type="PIRSF" id="PIRSF037420">
    <property type="entry name" value="PQQ_syn_pqqE"/>
    <property type="match status" value="1"/>
</dbReference>
<keyword evidence="4" id="KW-0479">Metal-binding</keyword>
<dbReference type="SFLD" id="SFLDS00029">
    <property type="entry name" value="Radical_SAM"/>
    <property type="match status" value="1"/>
</dbReference>
<keyword evidence="2" id="KW-0004">4Fe-4S</keyword>
<dbReference type="SUPFAM" id="SSF102114">
    <property type="entry name" value="Radical SAM enzymes"/>
    <property type="match status" value="1"/>
</dbReference>
<organism evidence="8 9">
    <name type="scientific">Cryobacterium frigoriphilum</name>
    <dbReference type="NCBI Taxonomy" id="1259150"/>
    <lineage>
        <taxon>Bacteria</taxon>
        <taxon>Bacillati</taxon>
        <taxon>Actinomycetota</taxon>
        <taxon>Actinomycetes</taxon>
        <taxon>Micrococcales</taxon>
        <taxon>Microbacteriaceae</taxon>
        <taxon>Cryobacterium</taxon>
    </lineage>
</organism>
<dbReference type="EMBL" id="SOHE01000053">
    <property type="protein sequence ID" value="TFD48932.1"/>
    <property type="molecule type" value="Genomic_DNA"/>
</dbReference>
<keyword evidence="6" id="KW-0411">Iron-sulfur</keyword>
<dbReference type="GO" id="GO:0003824">
    <property type="term" value="F:catalytic activity"/>
    <property type="evidence" value="ECO:0007669"/>
    <property type="project" value="InterPro"/>
</dbReference>
<reference evidence="8 9" key="1">
    <citation type="submission" date="2019-03" db="EMBL/GenBank/DDBJ databases">
        <title>Genomics of glacier-inhabiting Cryobacterium strains.</title>
        <authorList>
            <person name="Liu Q."/>
            <person name="Xin Y.-H."/>
        </authorList>
    </citation>
    <scope>NUCLEOTIDE SEQUENCE [LARGE SCALE GENOMIC DNA]</scope>
    <source>
        <strain evidence="8 9">Hh14</strain>
    </source>
</reference>
<evidence type="ECO:0000256" key="3">
    <source>
        <dbReference type="ARBA" id="ARBA00022691"/>
    </source>
</evidence>
<keyword evidence="5" id="KW-0408">Iron</keyword>